<dbReference type="InterPro" id="IPR012135">
    <property type="entry name" value="Dihydroorotate_DH_1_2"/>
</dbReference>
<evidence type="ECO:0000313" key="9">
    <source>
        <dbReference type="Proteomes" id="UP000253606"/>
    </source>
</evidence>
<comment type="pathway">
    <text evidence="2">Pyrimidine metabolism; UMP biosynthesis via de novo pathway.</text>
</comment>
<dbReference type="AlphaFoldDB" id="A0A2Z5G792"/>
<dbReference type="PANTHER" id="PTHR48109">
    <property type="entry name" value="DIHYDROOROTATE DEHYDROGENASE (QUINONE), MITOCHONDRIAL-RELATED"/>
    <property type="match status" value="1"/>
</dbReference>
<name>A0A2Z5G792_9BACT</name>
<evidence type="ECO:0000256" key="5">
    <source>
        <dbReference type="ARBA" id="ARBA00022975"/>
    </source>
</evidence>
<comment type="cofactor">
    <cofactor evidence="1">
        <name>FMN</name>
        <dbReference type="ChEBI" id="CHEBI:58210"/>
    </cofactor>
</comment>
<evidence type="ECO:0000256" key="3">
    <source>
        <dbReference type="ARBA" id="ARBA00022630"/>
    </source>
</evidence>
<gene>
    <name evidence="8" type="ORF">ACPOL_5878</name>
</gene>
<evidence type="ECO:0000256" key="1">
    <source>
        <dbReference type="ARBA" id="ARBA00001917"/>
    </source>
</evidence>
<accession>A0A2Z5G792</accession>
<dbReference type="UniPathway" id="UPA00070"/>
<dbReference type="CDD" id="cd04739">
    <property type="entry name" value="DHOD_like"/>
    <property type="match status" value="1"/>
</dbReference>
<dbReference type="GO" id="GO:0044205">
    <property type="term" value="P:'de novo' UMP biosynthetic process"/>
    <property type="evidence" value="ECO:0007669"/>
    <property type="project" value="UniProtKB-UniPathway"/>
</dbReference>
<evidence type="ECO:0000313" key="8">
    <source>
        <dbReference type="EMBL" id="AXC15122.1"/>
    </source>
</evidence>
<evidence type="ECO:0000256" key="2">
    <source>
        <dbReference type="ARBA" id="ARBA00004725"/>
    </source>
</evidence>
<dbReference type="GO" id="GO:0005737">
    <property type="term" value="C:cytoplasm"/>
    <property type="evidence" value="ECO:0007669"/>
    <property type="project" value="InterPro"/>
</dbReference>
<organism evidence="8 9">
    <name type="scientific">Acidisarcina polymorpha</name>
    <dbReference type="NCBI Taxonomy" id="2211140"/>
    <lineage>
        <taxon>Bacteria</taxon>
        <taxon>Pseudomonadati</taxon>
        <taxon>Acidobacteriota</taxon>
        <taxon>Terriglobia</taxon>
        <taxon>Terriglobales</taxon>
        <taxon>Acidobacteriaceae</taxon>
        <taxon>Acidisarcina</taxon>
    </lineage>
</organism>
<evidence type="ECO:0000256" key="6">
    <source>
        <dbReference type="ARBA" id="ARBA00023002"/>
    </source>
</evidence>
<keyword evidence="6" id="KW-0560">Oxidoreductase</keyword>
<evidence type="ECO:0000256" key="4">
    <source>
        <dbReference type="ARBA" id="ARBA00022643"/>
    </source>
</evidence>
<evidence type="ECO:0000259" key="7">
    <source>
        <dbReference type="Pfam" id="PF01180"/>
    </source>
</evidence>
<dbReference type="NCBIfam" id="NF005741">
    <property type="entry name" value="PRK07565.1"/>
    <property type="match status" value="1"/>
</dbReference>
<keyword evidence="5" id="KW-0665">Pyrimidine biosynthesis</keyword>
<keyword evidence="4" id="KW-0288">FMN</keyword>
<dbReference type="InterPro" id="IPR013785">
    <property type="entry name" value="Aldolase_TIM"/>
</dbReference>
<keyword evidence="9" id="KW-1185">Reference proteome</keyword>
<feature type="domain" description="Dihydroorotate dehydrogenase catalytic" evidence="7">
    <location>
        <begin position="92"/>
        <end position="293"/>
    </location>
</feature>
<proteinExistence type="predicted"/>
<dbReference type="EMBL" id="CP030840">
    <property type="protein sequence ID" value="AXC15122.1"/>
    <property type="molecule type" value="Genomic_DNA"/>
</dbReference>
<dbReference type="RefSeq" id="WP_114209755.1">
    <property type="nucleotide sequence ID" value="NZ_CP030840.1"/>
</dbReference>
<dbReference type="SUPFAM" id="SSF51395">
    <property type="entry name" value="FMN-linked oxidoreductases"/>
    <property type="match status" value="1"/>
</dbReference>
<dbReference type="InterPro" id="IPR050074">
    <property type="entry name" value="DHO_dehydrogenase"/>
</dbReference>
<keyword evidence="3" id="KW-0285">Flavoprotein</keyword>
<dbReference type="Proteomes" id="UP000253606">
    <property type="component" value="Chromosome"/>
</dbReference>
<dbReference type="InterPro" id="IPR005720">
    <property type="entry name" value="Dihydroorotate_DH_cat"/>
</dbReference>
<protein>
    <submittedName>
        <fullName evidence="8">Dihydropyrimidine dehydrogenase [NADP+], similar to dihydroorotate dehydrogenase</fullName>
    </submittedName>
</protein>
<dbReference type="GO" id="GO:0004152">
    <property type="term" value="F:dihydroorotate dehydrogenase activity"/>
    <property type="evidence" value="ECO:0007669"/>
    <property type="project" value="InterPro"/>
</dbReference>
<dbReference type="Gene3D" id="3.20.20.70">
    <property type="entry name" value="Aldolase class I"/>
    <property type="match status" value="1"/>
</dbReference>
<dbReference type="PANTHER" id="PTHR48109:SF3">
    <property type="entry name" value="SLL0744 PROTEIN"/>
    <property type="match status" value="1"/>
</dbReference>
<dbReference type="GO" id="GO:0006207">
    <property type="term" value="P:'de novo' pyrimidine nucleobase biosynthetic process"/>
    <property type="evidence" value="ECO:0007669"/>
    <property type="project" value="TreeGrafter"/>
</dbReference>
<dbReference type="OrthoDB" id="9794954at2"/>
<sequence length="339" mass="37678">MEALDLTTEYLGIPLKNPLVVSSNPLSEATLNVRRMEDFGASAVVLGSLFEEQLNLESNALDRDLSRGTDSFPESLSYLPDFDDYRADQDHYLEHLVQVKHSVSIPIIASINGATPGGWVRFARDVEAAGADALELNTYSLATDPLIPGSEVEQQLVELVRQVRHSIRIPLAVKLSPQFTSIPNLAVQLDAAGINGLVVFNRFYQPDFDIENLTVTPHLSLSRSDELLLRLHWVAILYGRIRADLAITGGVHYAKDVLKGIMAGASVTMLTSALLIHGIEHLNTIHADLIRWMVEHEYQSIRQMRGSLSRIAVPDPSPFERGNYIKTLSSYTLRRPAFR</sequence>
<dbReference type="Pfam" id="PF01180">
    <property type="entry name" value="DHO_dh"/>
    <property type="match status" value="1"/>
</dbReference>
<reference evidence="8 9" key="1">
    <citation type="journal article" date="2018" name="Front. Microbiol.">
        <title>Hydrolytic Capabilities as a Key to Environmental Success: Chitinolytic and Cellulolytic Acidobacteria From Acidic Sub-arctic Soils and Boreal Peatlands.</title>
        <authorList>
            <person name="Belova S.E."/>
            <person name="Ravin N.V."/>
            <person name="Pankratov T.A."/>
            <person name="Rakitin A.L."/>
            <person name="Ivanova A.A."/>
            <person name="Beletsky A.V."/>
            <person name="Mardanov A.V."/>
            <person name="Sinninghe Damste J.S."/>
            <person name="Dedysh S.N."/>
        </authorList>
    </citation>
    <scope>NUCLEOTIDE SEQUENCE [LARGE SCALE GENOMIC DNA]</scope>
    <source>
        <strain evidence="8 9">SBC82</strain>
    </source>
</reference>
<dbReference type="KEGG" id="abas:ACPOL_5878"/>
<dbReference type="PIRSF" id="PIRSF000164">
    <property type="entry name" value="DHO_oxidase"/>
    <property type="match status" value="1"/>
</dbReference>